<dbReference type="InterPro" id="IPR029033">
    <property type="entry name" value="His_PPase_superfam"/>
</dbReference>
<reference evidence="2 3" key="1">
    <citation type="submission" date="2018-10" db="EMBL/GenBank/DDBJ databases">
        <title>The genome of Streptomyces dangxiongensis Z022.</title>
        <authorList>
            <person name="Zhang B."/>
        </authorList>
    </citation>
    <scope>NUCLEOTIDE SEQUENCE [LARGE SCALE GENOMIC DNA]</scope>
    <source>
        <strain evidence="2 3">Z022</strain>
    </source>
</reference>
<gene>
    <name evidence="2" type="ORF">D9753_08335</name>
</gene>
<evidence type="ECO:0000313" key="2">
    <source>
        <dbReference type="EMBL" id="AYN38922.1"/>
    </source>
</evidence>
<dbReference type="SUPFAM" id="SSF53254">
    <property type="entry name" value="Phosphoglycerate mutase-like"/>
    <property type="match status" value="1"/>
</dbReference>
<sequence length="291" mass="30401">MGPVTAGVLQLLALMGALALIHIPLGTGMARVCSSRRHLRVETWIYRGIGADPDAEMTWPAYLRAVTTAPGGPHADGPPGPLGRRSGKAYVNDRRTDPVTTRVTLIAPATTPSLRRARFDDGDSLDDAGVARAMAAAGHVPAAGQVLASPSTRCRETASALGLDATGTAELAGLDVGRWRGRALADVGGAEPAALARWLADPDAAPHGGTSVRDLCERVARWLERCGHAGGRTVAVVEPEVVRAVVVHVLHVPAAAFWRLDVPPLTATEVTGRSGRWNLRLGHPLGSTSAH</sequence>
<dbReference type="Pfam" id="PF00300">
    <property type="entry name" value="His_Phos_1"/>
    <property type="match status" value="1"/>
</dbReference>
<organism evidence="2 3">
    <name type="scientific">Streptomyces dangxiongensis</name>
    <dbReference type="NCBI Taxonomy" id="1442032"/>
    <lineage>
        <taxon>Bacteria</taxon>
        <taxon>Bacillati</taxon>
        <taxon>Actinomycetota</taxon>
        <taxon>Actinomycetes</taxon>
        <taxon>Kitasatosporales</taxon>
        <taxon>Streptomycetaceae</taxon>
        <taxon>Streptomyces</taxon>
    </lineage>
</organism>
<evidence type="ECO:0008006" key="4">
    <source>
        <dbReference type="Google" id="ProtNLM"/>
    </source>
</evidence>
<dbReference type="InterPro" id="IPR004623">
    <property type="entry name" value="KdpA"/>
</dbReference>
<name>A0A3G2JEH3_9ACTN</name>
<evidence type="ECO:0000313" key="3">
    <source>
        <dbReference type="Proteomes" id="UP000268329"/>
    </source>
</evidence>
<evidence type="ECO:0000256" key="1">
    <source>
        <dbReference type="SAM" id="MobiDB-lite"/>
    </source>
</evidence>
<protein>
    <recommendedName>
        <fullName evidence="4">Histidine phosphatase family protein</fullName>
    </recommendedName>
</protein>
<dbReference type="Gene3D" id="3.40.50.1240">
    <property type="entry name" value="Phosphoglycerate mutase-like"/>
    <property type="match status" value="1"/>
</dbReference>
<dbReference type="InterPro" id="IPR013078">
    <property type="entry name" value="His_Pase_superF_clade-1"/>
</dbReference>
<dbReference type="EMBL" id="CP033073">
    <property type="protein sequence ID" value="AYN38922.1"/>
    <property type="molecule type" value="Genomic_DNA"/>
</dbReference>
<dbReference type="Pfam" id="PF03814">
    <property type="entry name" value="KdpA"/>
    <property type="match status" value="1"/>
</dbReference>
<feature type="region of interest" description="Disordered" evidence="1">
    <location>
        <begin position="69"/>
        <end position="88"/>
    </location>
</feature>
<dbReference type="OrthoDB" id="7502553at2"/>
<dbReference type="Proteomes" id="UP000268329">
    <property type="component" value="Chromosome"/>
</dbReference>
<keyword evidence="3" id="KW-1185">Reference proteome</keyword>
<accession>A0A3G2JEH3</accession>
<dbReference type="KEGG" id="sdd:D9753_08335"/>
<dbReference type="GO" id="GO:0008556">
    <property type="term" value="F:P-type potassium transmembrane transporter activity"/>
    <property type="evidence" value="ECO:0007669"/>
    <property type="project" value="InterPro"/>
</dbReference>
<proteinExistence type="predicted"/>
<dbReference type="AlphaFoldDB" id="A0A3G2JEH3"/>